<gene>
    <name evidence="2" type="ORF">POCTA_138.1.T0750181</name>
</gene>
<feature type="coiled-coil region" evidence="1">
    <location>
        <begin position="28"/>
        <end position="342"/>
    </location>
</feature>
<dbReference type="OrthoDB" id="310114at2759"/>
<name>A0A8S1VRX6_PAROT</name>
<accession>A0A8S1VRX6</accession>
<comment type="caution">
    <text evidence="2">The sequence shown here is derived from an EMBL/GenBank/DDBJ whole genome shotgun (WGS) entry which is preliminary data.</text>
</comment>
<organism evidence="2 3">
    <name type="scientific">Paramecium octaurelia</name>
    <dbReference type="NCBI Taxonomy" id="43137"/>
    <lineage>
        <taxon>Eukaryota</taxon>
        <taxon>Sar</taxon>
        <taxon>Alveolata</taxon>
        <taxon>Ciliophora</taxon>
        <taxon>Intramacronucleata</taxon>
        <taxon>Oligohymenophorea</taxon>
        <taxon>Peniculida</taxon>
        <taxon>Parameciidae</taxon>
        <taxon>Paramecium</taxon>
    </lineage>
</organism>
<keyword evidence="1" id="KW-0175">Coiled coil</keyword>
<reference evidence="2" key="1">
    <citation type="submission" date="2021-01" db="EMBL/GenBank/DDBJ databases">
        <authorList>
            <consortium name="Genoscope - CEA"/>
            <person name="William W."/>
        </authorList>
    </citation>
    <scope>NUCLEOTIDE SEQUENCE</scope>
</reference>
<keyword evidence="3" id="KW-1185">Reference proteome</keyword>
<evidence type="ECO:0000313" key="3">
    <source>
        <dbReference type="Proteomes" id="UP000683925"/>
    </source>
</evidence>
<dbReference type="Proteomes" id="UP000683925">
    <property type="component" value="Unassembled WGS sequence"/>
</dbReference>
<dbReference type="AlphaFoldDB" id="A0A8S1VRX6"/>
<sequence>MSYSQRNIQNLPFYSPAKFENDQKDLMISQLKAENFELRQNARDYQELASHLKSLENRYNTLHDEKMRNEVDYRNKSDQTLKTIANLRNEIDNLKSQLTEKHIESQEMRAENLAFKEITDHRSQEYQRVKNDLAQIQEANRKIYEDKLRLETELQAAKDERKRLLHDREILNNTYEDVLDKLNEKEKSLSQLQSDYDNLEKQNLIYRADVENINNELKTKNENLKYTRMQYQEAQNYISQLQNDLEELHKQKEKFKQESLLYQKNYQSEADTCMELNAQVIQLDQTVKHQEKTVIDQRNEMERLKSLHMECLETTEELSHELEQVKRMNDQLEHQHREVMEEFDKISLAEEQAAMTRASKYKELKTKLIMGTKHLTQFQSPFKRFSTNKKPQLKQYEF</sequence>
<evidence type="ECO:0000256" key="1">
    <source>
        <dbReference type="SAM" id="Coils"/>
    </source>
</evidence>
<dbReference type="EMBL" id="CAJJDP010000074">
    <property type="protein sequence ID" value="CAD8180718.1"/>
    <property type="molecule type" value="Genomic_DNA"/>
</dbReference>
<proteinExistence type="predicted"/>
<protein>
    <submittedName>
        <fullName evidence="2">Uncharacterized protein</fullName>
    </submittedName>
</protein>
<dbReference type="OMA" id="SEADTCM"/>
<evidence type="ECO:0000313" key="2">
    <source>
        <dbReference type="EMBL" id="CAD8180718.1"/>
    </source>
</evidence>